<evidence type="ECO:0000313" key="2">
    <source>
        <dbReference type="WBParaSite" id="MCU_000325-RA"/>
    </source>
</evidence>
<proteinExistence type="predicted"/>
<dbReference type="WBParaSite" id="MCU_000325-RA">
    <property type="protein sequence ID" value="MCU_000325-RA"/>
    <property type="gene ID" value="MCU_000325"/>
</dbReference>
<name>A0A5K3EHZ3_MESCO</name>
<evidence type="ECO:0000256" key="1">
    <source>
        <dbReference type="SAM" id="MobiDB-lite"/>
    </source>
</evidence>
<sequence>MSEENSWRTTLPPSSNTTSAEPAVVRPDTLNIGATAISMDLLTPQLLQFLQTCQPTAASTASTPDTKVLDNPWNVRCRPQSLLDCYWVSQFWALWRRGSGSQVIGGWLMRLLSSQHPPVPELMSSLVYF</sequence>
<feature type="region of interest" description="Disordered" evidence="1">
    <location>
        <begin position="1"/>
        <end position="24"/>
    </location>
</feature>
<feature type="compositionally biased region" description="Polar residues" evidence="1">
    <location>
        <begin position="7"/>
        <end position="20"/>
    </location>
</feature>
<protein>
    <submittedName>
        <fullName evidence="2">Uncharacterized protein</fullName>
    </submittedName>
</protein>
<organism evidence="2">
    <name type="scientific">Mesocestoides corti</name>
    <name type="common">Flatworm</name>
    <dbReference type="NCBI Taxonomy" id="53468"/>
    <lineage>
        <taxon>Eukaryota</taxon>
        <taxon>Metazoa</taxon>
        <taxon>Spiralia</taxon>
        <taxon>Lophotrochozoa</taxon>
        <taxon>Platyhelminthes</taxon>
        <taxon>Cestoda</taxon>
        <taxon>Eucestoda</taxon>
        <taxon>Cyclophyllidea</taxon>
        <taxon>Mesocestoididae</taxon>
        <taxon>Mesocestoides</taxon>
    </lineage>
</organism>
<reference evidence="2" key="1">
    <citation type="submission" date="2019-11" db="UniProtKB">
        <authorList>
            <consortium name="WormBaseParasite"/>
        </authorList>
    </citation>
    <scope>IDENTIFICATION</scope>
</reference>
<accession>A0A5K3EHZ3</accession>
<dbReference type="AlphaFoldDB" id="A0A5K3EHZ3"/>